<protein>
    <submittedName>
        <fullName evidence="2">Uncharacterized protein</fullName>
    </submittedName>
</protein>
<sequence length="26" mass="2704">MTSTEGQGSLCFGSGEETRSIQVDPS</sequence>
<evidence type="ECO:0000313" key="2">
    <source>
        <dbReference type="EMBL" id="TNN22628.1"/>
    </source>
</evidence>
<keyword evidence="3" id="KW-1185">Reference proteome</keyword>
<dbReference type="Proteomes" id="UP000314294">
    <property type="component" value="Unassembled WGS sequence"/>
</dbReference>
<accession>A0A4Z2E1P1</accession>
<feature type="region of interest" description="Disordered" evidence="1">
    <location>
        <begin position="1"/>
        <end position="26"/>
    </location>
</feature>
<name>A0A4Z2E1P1_9TELE</name>
<evidence type="ECO:0000313" key="3">
    <source>
        <dbReference type="Proteomes" id="UP000314294"/>
    </source>
</evidence>
<comment type="caution">
    <text evidence="2">The sequence shown here is derived from an EMBL/GenBank/DDBJ whole genome shotgun (WGS) entry which is preliminary data.</text>
</comment>
<reference evidence="2 3" key="1">
    <citation type="submission" date="2019-03" db="EMBL/GenBank/DDBJ databases">
        <title>First draft genome of Liparis tanakae, snailfish: a comprehensive survey of snailfish specific genes.</title>
        <authorList>
            <person name="Kim W."/>
            <person name="Song I."/>
            <person name="Jeong J.-H."/>
            <person name="Kim D."/>
            <person name="Kim S."/>
            <person name="Ryu S."/>
            <person name="Song J.Y."/>
            <person name="Lee S.K."/>
        </authorList>
    </citation>
    <scope>NUCLEOTIDE SEQUENCE [LARGE SCALE GENOMIC DNA]</scope>
    <source>
        <tissue evidence="2">Muscle</tissue>
    </source>
</reference>
<proteinExistence type="predicted"/>
<organism evidence="2 3">
    <name type="scientific">Liparis tanakae</name>
    <name type="common">Tanaka's snailfish</name>
    <dbReference type="NCBI Taxonomy" id="230148"/>
    <lineage>
        <taxon>Eukaryota</taxon>
        <taxon>Metazoa</taxon>
        <taxon>Chordata</taxon>
        <taxon>Craniata</taxon>
        <taxon>Vertebrata</taxon>
        <taxon>Euteleostomi</taxon>
        <taxon>Actinopterygii</taxon>
        <taxon>Neopterygii</taxon>
        <taxon>Teleostei</taxon>
        <taxon>Neoteleostei</taxon>
        <taxon>Acanthomorphata</taxon>
        <taxon>Eupercaria</taxon>
        <taxon>Perciformes</taxon>
        <taxon>Cottioidei</taxon>
        <taxon>Cottales</taxon>
        <taxon>Liparidae</taxon>
        <taxon>Liparis</taxon>
    </lineage>
</organism>
<gene>
    <name evidence="2" type="ORF">EYF80_067258</name>
</gene>
<dbReference type="EMBL" id="SRLO01021644">
    <property type="protein sequence ID" value="TNN22628.1"/>
    <property type="molecule type" value="Genomic_DNA"/>
</dbReference>
<dbReference type="AlphaFoldDB" id="A0A4Z2E1P1"/>
<evidence type="ECO:0000256" key="1">
    <source>
        <dbReference type="SAM" id="MobiDB-lite"/>
    </source>
</evidence>